<evidence type="ECO:0000256" key="1">
    <source>
        <dbReference type="SAM" id="MobiDB-lite"/>
    </source>
</evidence>
<proteinExistence type="predicted"/>
<reference evidence="2" key="1">
    <citation type="submission" date="2020-08" db="EMBL/GenBank/DDBJ databases">
        <title>Multicomponent nature underlies the extraordinary mechanical properties of spider dragline silk.</title>
        <authorList>
            <person name="Kono N."/>
            <person name="Nakamura H."/>
            <person name="Mori M."/>
            <person name="Yoshida Y."/>
            <person name="Ohtoshi R."/>
            <person name="Malay A.D."/>
            <person name="Moran D.A.P."/>
            <person name="Tomita M."/>
            <person name="Numata K."/>
            <person name="Arakawa K."/>
        </authorList>
    </citation>
    <scope>NUCLEOTIDE SEQUENCE</scope>
</reference>
<comment type="caution">
    <text evidence="2">The sequence shown here is derived from an EMBL/GenBank/DDBJ whole genome shotgun (WGS) entry which is preliminary data.</text>
</comment>
<keyword evidence="3" id="KW-1185">Reference proteome</keyword>
<evidence type="ECO:0000313" key="3">
    <source>
        <dbReference type="Proteomes" id="UP000887013"/>
    </source>
</evidence>
<dbReference type="EMBL" id="BMAW01069250">
    <property type="protein sequence ID" value="GFT68135.1"/>
    <property type="molecule type" value="Genomic_DNA"/>
</dbReference>
<evidence type="ECO:0000313" key="2">
    <source>
        <dbReference type="EMBL" id="GFT68135.1"/>
    </source>
</evidence>
<name>A0A8X6PIB9_NEPPI</name>
<dbReference type="OrthoDB" id="6620323at2759"/>
<sequence>MLLCDSDDDEDIVLDESGTDEEEPISEREDHLEKTKRAPRNICIRVPAVIGRAKDYVDILDIFKCLITDYITESIVEGTNNYICSVTSNYTRSRDARNTDGAKTEALLGLLYLADVYHGNRVNIEKLWRMD</sequence>
<feature type="compositionally biased region" description="Acidic residues" evidence="1">
    <location>
        <begin position="1"/>
        <end position="24"/>
    </location>
</feature>
<gene>
    <name evidence="2" type="ORF">NPIL_140441</name>
</gene>
<organism evidence="2 3">
    <name type="scientific">Nephila pilipes</name>
    <name type="common">Giant wood spider</name>
    <name type="synonym">Nephila maculata</name>
    <dbReference type="NCBI Taxonomy" id="299642"/>
    <lineage>
        <taxon>Eukaryota</taxon>
        <taxon>Metazoa</taxon>
        <taxon>Ecdysozoa</taxon>
        <taxon>Arthropoda</taxon>
        <taxon>Chelicerata</taxon>
        <taxon>Arachnida</taxon>
        <taxon>Araneae</taxon>
        <taxon>Araneomorphae</taxon>
        <taxon>Entelegynae</taxon>
        <taxon>Araneoidea</taxon>
        <taxon>Nephilidae</taxon>
        <taxon>Nephila</taxon>
    </lineage>
</organism>
<dbReference type="Proteomes" id="UP000887013">
    <property type="component" value="Unassembled WGS sequence"/>
</dbReference>
<accession>A0A8X6PIB9</accession>
<protein>
    <recommendedName>
        <fullName evidence="4">PiggyBac transposable element-derived protein domain-containing protein</fullName>
    </recommendedName>
</protein>
<dbReference type="AlphaFoldDB" id="A0A8X6PIB9"/>
<feature type="region of interest" description="Disordered" evidence="1">
    <location>
        <begin position="1"/>
        <end position="32"/>
    </location>
</feature>
<evidence type="ECO:0008006" key="4">
    <source>
        <dbReference type="Google" id="ProtNLM"/>
    </source>
</evidence>